<dbReference type="AlphaFoldDB" id="A0A4Y2LPT2"/>
<sequence>MAVHSGSGTNSSGSDRCQLMRIEAVIANAIYQIKFAIDAQHLSQRCRNELEILASIQGNERNRVSSNDGWRDTGDEMWSYSFGFRYFTHIWIAYYKYKNSESFS</sequence>
<evidence type="ECO:0000313" key="1">
    <source>
        <dbReference type="EMBL" id="GBN16459.1"/>
    </source>
</evidence>
<dbReference type="EMBL" id="BGPR01006151">
    <property type="protein sequence ID" value="GBN16459.1"/>
    <property type="molecule type" value="Genomic_DNA"/>
</dbReference>
<name>A0A4Y2LPT2_ARAVE</name>
<organism evidence="1 2">
    <name type="scientific">Araneus ventricosus</name>
    <name type="common">Orbweaver spider</name>
    <name type="synonym">Epeira ventricosa</name>
    <dbReference type="NCBI Taxonomy" id="182803"/>
    <lineage>
        <taxon>Eukaryota</taxon>
        <taxon>Metazoa</taxon>
        <taxon>Ecdysozoa</taxon>
        <taxon>Arthropoda</taxon>
        <taxon>Chelicerata</taxon>
        <taxon>Arachnida</taxon>
        <taxon>Araneae</taxon>
        <taxon>Araneomorphae</taxon>
        <taxon>Entelegynae</taxon>
        <taxon>Araneoidea</taxon>
        <taxon>Araneidae</taxon>
        <taxon>Araneus</taxon>
    </lineage>
</organism>
<protein>
    <submittedName>
        <fullName evidence="1">Uncharacterized protein</fullName>
    </submittedName>
</protein>
<gene>
    <name evidence="1" type="ORF">AVEN_227989_1</name>
</gene>
<keyword evidence="2" id="KW-1185">Reference proteome</keyword>
<proteinExistence type="predicted"/>
<dbReference type="Proteomes" id="UP000499080">
    <property type="component" value="Unassembled WGS sequence"/>
</dbReference>
<accession>A0A4Y2LPT2</accession>
<evidence type="ECO:0000313" key="2">
    <source>
        <dbReference type="Proteomes" id="UP000499080"/>
    </source>
</evidence>
<reference evidence="1 2" key="1">
    <citation type="journal article" date="2019" name="Sci. Rep.">
        <title>Orb-weaving spider Araneus ventricosus genome elucidates the spidroin gene catalogue.</title>
        <authorList>
            <person name="Kono N."/>
            <person name="Nakamura H."/>
            <person name="Ohtoshi R."/>
            <person name="Moran D.A.P."/>
            <person name="Shinohara A."/>
            <person name="Yoshida Y."/>
            <person name="Fujiwara M."/>
            <person name="Mori M."/>
            <person name="Tomita M."/>
            <person name="Arakawa K."/>
        </authorList>
    </citation>
    <scope>NUCLEOTIDE SEQUENCE [LARGE SCALE GENOMIC DNA]</scope>
</reference>
<comment type="caution">
    <text evidence="1">The sequence shown here is derived from an EMBL/GenBank/DDBJ whole genome shotgun (WGS) entry which is preliminary data.</text>
</comment>